<accession>A0A409XH36</accession>
<dbReference type="InParanoid" id="A0A409XH36"/>
<gene>
    <name evidence="2" type="ORF">CVT25_007068</name>
</gene>
<sequence>ARASEDALNPFLVVLNAEIAFRRFKRRPHPLCAEYTELIDLTIDLVHKLYFKPLVDQIEWKRAQARLAYSTDPEGDVNMAGTVDEFGTGKAEDKNKTITPRVIGKKSRTGTVVMRPGPIASHDEVIEYNQYLMSGCGRHFLFSSYVYHYDVDDEDEEDDEDGNGQLPELGLPTRSGEHGMSFGLLNFISSLTLPLHIRAEYTSPIGIFDKVQQWQVEVQ</sequence>
<reference evidence="2 3" key="1">
    <citation type="journal article" date="2018" name="Evol. Lett.">
        <title>Horizontal gene cluster transfer increased hallucinogenic mushroom diversity.</title>
        <authorList>
            <person name="Reynolds H.T."/>
            <person name="Vijayakumar V."/>
            <person name="Gluck-Thaler E."/>
            <person name="Korotkin H.B."/>
            <person name="Matheny P.B."/>
            <person name="Slot J.C."/>
        </authorList>
    </citation>
    <scope>NUCLEOTIDE SEQUENCE [LARGE SCALE GENOMIC DNA]</scope>
    <source>
        <strain evidence="2 3">2631</strain>
    </source>
</reference>
<name>A0A409XH36_PSICY</name>
<keyword evidence="3" id="KW-1185">Reference proteome</keyword>
<feature type="compositionally biased region" description="Acidic residues" evidence="1">
    <location>
        <begin position="153"/>
        <end position="162"/>
    </location>
</feature>
<dbReference type="AlphaFoldDB" id="A0A409XH36"/>
<organism evidence="2 3">
    <name type="scientific">Psilocybe cyanescens</name>
    <dbReference type="NCBI Taxonomy" id="93625"/>
    <lineage>
        <taxon>Eukaryota</taxon>
        <taxon>Fungi</taxon>
        <taxon>Dikarya</taxon>
        <taxon>Basidiomycota</taxon>
        <taxon>Agaricomycotina</taxon>
        <taxon>Agaricomycetes</taxon>
        <taxon>Agaricomycetidae</taxon>
        <taxon>Agaricales</taxon>
        <taxon>Agaricineae</taxon>
        <taxon>Strophariaceae</taxon>
        <taxon>Psilocybe</taxon>
    </lineage>
</organism>
<dbReference type="OrthoDB" id="3013631at2759"/>
<feature type="non-terminal residue" evidence="2">
    <location>
        <position position="1"/>
    </location>
</feature>
<feature type="region of interest" description="Disordered" evidence="1">
    <location>
        <begin position="153"/>
        <end position="173"/>
    </location>
</feature>
<dbReference type="EMBL" id="NHYD01001722">
    <property type="protein sequence ID" value="PPQ90059.1"/>
    <property type="molecule type" value="Genomic_DNA"/>
</dbReference>
<protein>
    <submittedName>
        <fullName evidence="2">Uncharacterized protein</fullName>
    </submittedName>
</protein>
<evidence type="ECO:0000313" key="2">
    <source>
        <dbReference type="EMBL" id="PPQ90059.1"/>
    </source>
</evidence>
<evidence type="ECO:0000313" key="3">
    <source>
        <dbReference type="Proteomes" id="UP000283269"/>
    </source>
</evidence>
<evidence type="ECO:0000256" key="1">
    <source>
        <dbReference type="SAM" id="MobiDB-lite"/>
    </source>
</evidence>
<dbReference type="Proteomes" id="UP000283269">
    <property type="component" value="Unassembled WGS sequence"/>
</dbReference>
<comment type="caution">
    <text evidence="2">The sequence shown here is derived from an EMBL/GenBank/DDBJ whole genome shotgun (WGS) entry which is preliminary data.</text>
</comment>
<proteinExistence type="predicted"/>